<accession>A0ABR7XHW8</accession>
<protein>
    <submittedName>
        <fullName evidence="2">Acyl-CoA reductase</fullName>
    </submittedName>
</protein>
<evidence type="ECO:0000256" key="1">
    <source>
        <dbReference type="ARBA" id="ARBA00022857"/>
    </source>
</evidence>
<proteinExistence type="predicted"/>
<keyword evidence="1" id="KW-0521">NADP</keyword>
<dbReference type="InterPro" id="IPR016161">
    <property type="entry name" value="Ald_DH/histidinol_DH"/>
</dbReference>
<organism evidence="2 3">
    <name type="scientific">Pontibacter aquaedesilientis</name>
    <dbReference type="NCBI Taxonomy" id="2766980"/>
    <lineage>
        <taxon>Bacteria</taxon>
        <taxon>Pseudomonadati</taxon>
        <taxon>Bacteroidota</taxon>
        <taxon>Cytophagia</taxon>
        <taxon>Cytophagales</taxon>
        <taxon>Hymenobacteraceae</taxon>
        <taxon>Pontibacter</taxon>
    </lineage>
</organism>
<evidence type="ECO:0000313" key="3">
    <source>
        <dbReference type="Proteomes" id="UP000625551"/>
    </source>
</evidence>
<sequence length="336" mass="38244">MTIENRIEAFVKLGKQLQDMTPEDRQALAFVAKAKNPWFDEASVSAALQGIITLLDEQYLREWIYPYHLKQVTPQKVGVVMAGNIPMVGFHDFMSVLLSGHFLLAKLSADDDVLMRRIASMLVGIEPAFASQFEFVDMLKEADAIIATGSDNTARYFEYYFAKRPHIIRKNRTSIGILTGHEEEEDLQALGNDIFQYYGLGCRNVSKVYVPEGYTFDKLFEAIEHHQTIVEHHKYHNNYDYNKSILLVNRVPHFDNGFLLVQPSEQLVSPISVLFYETFTSLSDLRDKLAAVKEKTQCVVSAHGWLEGSIPFGDAQCPMPWDYADGVDTMAFLQRL</sequence>
<evidence type="ECO:0000313" key="2">
    <source>
        <dbReference type="EMBL" id="MBD1397889.1"/>
    </source>
</evidence>
<dbReference type="EMBL" id="JACXAJ010000005">
    <property type="protein sequence ID" value="MBD1397889.1"/>
    <property type="molecule type" value="Genomic_DNA"/>
</dbReference>
<dbReference type="RefSeq" id="WP_191184043.1">
    <property type="nucleotide sequence ID" value="NZ_JACXAJ010000005.1"/>
</dbReference>
<dbReference type="InterPro" id="IPR008670">
    <property type="entry name" value="CoA_reduct_LuxC"/>
</dbReference>
<comment type="caution">
    <text evidence="2">The sequence shown here is derived from an EMBL/GenBank/DDBJ whole genome shotgun (WGS) entry which is preliminary data.</text>
</comment>
<keyword evidence="3" id="KW-1185">Reference proteome</keyword>
<reference evidence="2 3" key="1">
    <citation type="submission" date="2020-09" db="EMBL/GenBank/DDBJ databases">
        <title>Genome sequencing and assembly of Pontibacter sp.</title>
        <authorList>
            <person name="Chhetri G."/>
        </authorList>
    </citation>
    <scope>NUCLEOTIDE SEQUENCE [LARGE SCALE GENOMIC DNA]</scope>
    <source>
        <strain evidence="2 3">JH31</strain>
    </source>
</reference>
<dbReference type="Proteomes" id="UP000625551">
    <property type="component" value="Unassembled WGS sequence"/>
</dbReference>
<dbReference type="SUPFAM" id="SSF53720">
    <property type="entry name" value="ALDH-like"/>
    <property type="match status" value="1"/>
</dbReference>
<name>A0ABR7XHW8_9BACT</name>
<gene>
    <name evidence="2" type="ORF">H9Q13_11995</name>
</gene>
<dbReference type="Pfam" id="PF05893">
    <property type="entry name" value="LuxC"/>
    <property type="match status" value="1"/>
</dbReference>